<dbReference type="AlphaFoldDB" id="K2NXN9"/>
<dbReference type="RefSeq" id="WP_009449998.1">
    <property type="nucleotide sequence ID" value="NZ_AMSI01000005.1"/>
</dbReference>
<feature type="compositionally biased region" description="Basic and acidic residues" evidence="1">
    <location>
        <begin position="36"/>
        <end position="54"/>
    </location>
</feature>
<protein>
    <recommendedName>
        <fullName evidence="5">Conjugal transfer protein</fullName>
    </recommendedName>
</protein>
<dbReference type="Proteomes" id="UP000007374">
    <property type="component" value="Unassembled WGS sequence"/>
</dbReference>
<evidence type="ECO:0000256" key="1">
    <source>
        <dbReference type="SAM" id="MobiDB-lite"/>
    </source>
</evidence>
<dbReference type="PATRIC" id="fig|1231190.3.peg.1744"/>
<gene>
    <name evidence="3" type="ORF">NA8A_08354</name>
</gene>
<reference evidence="3 4" key="1">
    <citation type="journal article" date="2012" name="J. Bacteriol.">
        <title>Genome Sequence of Nitratireductor indicus Type Strain C115.</title>
        <authorList>
            <person name="Lai Q."/>
            <person name="Li G."/>
            <person name="Yu Z."/>
            <person name="Shao Z."/>
        </authorList>
    </citation>
    <scope>NUCLEOTIDE SEQUENCE [LARGE SCALE GENOMIC DNA]</scope>
    <source>
        <strain evidence="3 4">C115</strain>
    </source>
</reference>
<comment type="caution">
    <text evidence="3">The sequence shown here is derived from an EMBL/GenBank/DDBJ whole genome shotgun (WGS) entry which is preliminary data.</text>
</comment>
<evidence type="ECO:0008006" key="5">
    <source>
        <dbReference type="Google" id="ProtNLM"/>
    </source>
</evidence>
<accession>K2NXN9</accession>
<dbReference type="EMBL" id="AMSI01000005">
    <property type="protein sequence ID" value="EKF42664.1"/>
    <property type="molecule type" value="Genomic_DNA"/>
</dbReference>
<name>K2NXN9_9HYPH</name>
<proteinExistence type="predicted"/>
<evidence type="ECO:0000256" key="2">
    <source>
        <dbReference type="SAM" id="SignalP"/>
    </source>
</evidence>
<feature type="signal peptide" evidence="2">
    <location>
        <begin position="1"/>
        <end position="19"/>
    </location>
</feature>
<feature type="region of interest" description="Disordered" evidence="1">
    <location>
        <begin position="34"/>
        <end position="54"/>
    </location>
</feature>
<keyword evidence="4" id="KW-1185">Reference proteome</keyword>
<evidence type="ECO:0000313" key="4">
    <source>
        <dbReference type="Proteomes" id="UP000007374"/>
    </source>
</evidence>
<organism evidence="3 4">
    <name type="scientific">Nitratireductor indicus C115</name>
    <dbReference type="NCBI Taxonomy" id="1231190"/>
    <lineage>
        <taxon>Bacteria</taxon>
        <taxon>Pseudomonadati</taxon>
        <taxon>Pseudomonadota</taxon>
        <taxon>Alphaproteobacteria</taxon>
        <taxon>Hyphomicrobiales</taxon>
        <taxon>Phyllobacteriaceae</taxon>
        <taxon>Nitratireductor</taxon>
    </lineage>
</organism>
<sequence>MKVLALAILSAAVGIHAAAADTITKPLDTWSAQDQRAADAAERSQELLDREHQRWRDQQRDVKTLLTPRPLKLEVPIYKPPSQ</sequence>
<feature type="chain" id="PRO_5003862516" description="Conjugal transfer protein" evidence="2">
    <location>
        <begin position="20"/>
        <end position="83"/>
    </location>
</feature>
<keyword evidence="2" id="KW-0732">Signal</keyword>
<evidence type="ECO:0000313" key="3">
    <source>
        <dbReference type="EMBL" id="EKF42664.1"/>
    </source>
</evidence>